<evidence type="ECO:0000256" key="7">
    <source>
        <dbReference type="ARBA" id="ARBA00047928"/>
    </source>
</evidence>
<dbReference type="Gene3D" id="2.160.20.10">
    <property type="entry name" value="Single-stranded right-handed beta-helix, Pectin lyase-like"/>
    <property type="match status" value="1"/>
</dbReference>
<dbReference type="InterPro" id="IPR033131">
    <property type="entry name" value="Pectinesterase_Asp_AS"/>
</dbReference>
<evidence type="ECO:0000256" key="4">
    <source>
        <dbReference type="ARBA" id="ARBA00022801"/>
    </source>
</evidence>
<dbReference type="Proteomes" id="UP000019116">
    <property type="component" value="Chromosome 4A"/>
</dbReference>
<evidence type="ECO:0000259" key="11">
    <source>
        <dbReference type="Pfam" id="PF01095"/>
    </source>
</evidence>
<dbReference type="GO" id="GO:0045490">
    <property type="term" value="P:pectin catabolic process"/>
    <property type="evidence" value="ECO:0000318"/>
    <property type="project" value="GO_Central"/>
</dbReference>
<reference evidence="12" key="1">
    <citation type="submission" date="2018-08" db="EMBL/GenBank/DDBJ databases">
        <authorList>
            <person name="Rossello M."/>
        </authorList>
    </citation>
    <scope>NUCLEOTIDE SEQUENCE [LARGE SCALE GENOMIC DNA]</scope>
    <source>
        <strain evidence="12">cv. Chinese Spring</strain>
    </source>
</reference>
<comment type="function">
    <text evidence="8">Acts in the modification of cell walls via demethylesterification of cell wall pectin.</text>
</comment>
<evidence type="ECO:0000256" key="9">
    <source>
        <dbReference type="PROSITE-ProRule" id="PRU10040"/>
    </source>
</evidence>
<comment type="catalytic activity">
    <reaction evidence="7 10">
        <text>[(1-&gt;4)-alpha-D-galacturonosyl methyl ester](n) + n H2O = [(1-&gt;4)-alpha-D-galacturonosyl](n) + n methanol + n H(+)</text>
        <dbReference type="Rhea" id="RHEA:22380"/>
        <dbReference type="Rhea" id="RHEA-COMP:14570"/>
        <dbReference type="Rhea" id="RHEA-COMP:14573"/>
        <dbReference type="ChEBI" id="CHEBI:15377"/>
        <dbReference type="ChEBI" id="CHEBI:15378"/>
        <dbReference type="ChEBI" id="CHEBI:17790"/>
        <dbReference type="ChEBI" id="CHEBI:140522"/>
        <dbReference type="ChEBI" id="CHEBI:140523"/>
        <dbReference type="EC" id="3.1.1.11"/>
    </reaction>
</comment>
<evidence type="ECO:0000256" key="10">
    <source>
        <dbReference type="RuleBase" id="RU000589"/>
    </source>
</evidence>
<feature type="domain" description="Pectinesterase catalytic" evidence="11">
    <location>
        <begin position="53"/>
        <end position="342"/>
    </location>
</feature>
<dbReference type="FunFam" id="2.160.20.10:FF:000013">
    <property type="entry name" value="Pectinesterase"/>
    <property type="match status" value="1"/>
</dbReference>
<evidence type="ECO:0000256" key="5">
    <source>
        <dbReference type="ARBA" id="ARBA00023085"/>
    </source>
</evidence>
<dbReference type="EnsemblPlants" id="TraesCS4A02G338100.1">
    <property type="protein sequence ID" value="TraesCS4A02G338100.1"/>
    <property type="gene ID" value="TraesCS4A02G338100"/>
</dbReference>
<keyword evidence="6" id="KW-0325">Glycoprotein</keyword>
<keyword evidence="10" id="KW-0732">Signal</keyword>
<dbReference type="InterPro" id="IPR000070">
    <property type="entry name" value="Pectinesterase_cat"/>
</dbReference>
<sequence>MCSTMFASLALLLAQFCATSLLFSAASTMPDCHSKIPANFPPPDTMSTSVLCVDPSGCCRFTKVQRAIDSIPENSSKRTILWINKGTYFEKVRVTKPNITFQGQGLMDTFIVWNDTAKTSSGTTSSGSVDIKAAGFIAKNISFKNSAPVPKPGDEGGQALAIRLSGDQAALWGCGFFGAQDTLFDDVGRHYFKDCFIEGSVDFIFGNARSLFENCILNSIAEAKPTIKGNVNAAITAQARESEANHTGFSFVNCTIKGTSEILLGRAYRPYSRVIFAHTYISNILASQGWSDFGKPSNQRTVFYGEYMCTGEGAKRTERVPYSRSLTDDEVRPYLNSSYVDGEDWLKPFDDALITS</sequence>
<dbReference type="Gramene" id="TraesCAD_scaffold_178683_01G000100.1">
    <property type="protein sequence ID" value="TraesCAD_scaffold_178683_01G000100.1"/>
    <property type="gene ID" value="TraesCAD_scaffold_178683_01G000100"/>
</dbReference>
<dbReference type="InterPro" id="IPR011050">
    <property type="entry name" value="Pectin_lyase_fold/virulence"/>
</dbReference>
<dbReference type="PANTHER" id="PTHR31321">
    <property type="entry name" value="ACYL-COA THIOESTER HYDROLASE YBHC-RELATED"/>
    <property type="match status" value="1"/>
</dbReference>
<keyword evidence="4 10" id="KW-0378">Hydrolase</keyword>
<dbReference type="Gramene" id="TraesCLE_scaffold_022579_01G000300.1">
    <property type="protein sequence ID" value="TraesCLE_scaffold_022579_01G000300.1"/>
    <property type="gene ID" value="TraesCLE_scaffold_022579_01G000300"/>
</dbReference>
<dbReference type="AlphaFoldDB" id="A0A3B6I0Q5"/>
<evidence type="ECO:0000256" key="3">
    <source>
        <dbReference type="ARBA" id="ARBA00013229"/>
    </source>
</evidence>
<dbReference type="Gramene" id="TraesRN4A0100862200.1">
    <property type="protein sequence ID" value="TraesRN4A0100862200.1"/>
    <property type="gene ID" value="TraesRN4A0100862200"/>
</dbReference>
<feature type="chain" id="PRO_5043076095" description="Pectinesterase" evidence="10">
    <location>
        <begin position="20"/>
        <end position="356"/>
    </location>
</feature>
<keyword evidence="13" id="KW-1185">Reference proteome</keyword>
<dbReference type="SMR" id="A0A3B6I0Q5"/>
<dbReference type="OMA" id="RAWQAYS"/>
<evidence type="ECO:0000256" key="1">
    <source>
        <dbReference type="ARBA" id="ARBA00005184"/>
    </source>
</evidence>
<keyword evidence="5 10" id="KW-0063">Aspartyl esterase</keyword>
<proteinExistence type="inferred from homology"/>
<protein>
    <recommendedName>
        <fullName evidence="3 10">Pectinesterase</fullName>
        <ecNumber evidence="3 10">3.1.1.11</ecNumber>
    </recommendedName>
</protein>
<comment type="similarity">
    <text evidence="2">Belongs to the pectinesterase family.</text>
</comment>
<comment type="pathway">
    <text evidence="1 10">Glycan metabolism; pectin degradation; 2-dehydro-3-deoxy-D-gluconate from pectin: step 1/5.</text>
</comment>
<dbReference type="InterPro" id="IPR012334">
    <property type="entry name" value="Pectin_lyas_fold"/>
</dbReference>
<dbReference type="GO" id="GO:0042545">
    <property type="term" value="P:cell wall modification"/>
    <property type="evidence" value="ECO:0007669"/>
    <property type="project" value="UniProtKB-UniRule"/>
</dbReference>
<evidence type="ECO:0000256" key="8">
    <source>
        <dbReference type="ARBA" id="ARBA00057335"/>
    </source>
</evidence>
<dbReference type="STRING" id="4565.A0A3B6I0Q5"/>
<dbReference type="UniPathway" id="UPA00545">
    <property type="reaction ID" value="UER00823"/>
</dbReference>
<dbReference type="Pfam" id="PF01095">
    <property type="entry name" value="Pectinesterase"/>
    <property type="match status" value="1"/>
</dbReference>
<accession>A0A3B6I0Q5</accession>
<dbReference type="EC" id="3.1.1.11" evidence="3 10"/>
<dbReference type="PANTHER" id="PTHR31321:SF33">
    <property type="entry name" value="PECTINESTERASE 8-RELATED"/>
    <property type="match status" value="1"/>
</dbReference>
<reference evidence="12" key="2">
    <citation type="submission" date="2018-10" db="UniProtKB">
        <authorList>
            <consortium name="EnsemblPlants"/>
        </authorList>
    </citation>
    <scope>IDENTIFICATION</scope>
</reference>
<name>A0A3B6I0Q5_WHEAT</name>
<feature type="signal peptide" evidence="10">
    <location>
        <begin position="1"/>
        <end position="19"/>
    </location>
</feature>
<dbReference type="GO" id="GO:0030599">
    <property type="term" value="F:pectinesterase activity"/>
    <property type="evidence" value="ECO:0000318"/>
    <property type="project" value="GO_Central"/>
</dbReference>
<evidence type="ECO:0000313" key="13">
    <source>
        <dbReference type="Proteomes" id="UP000019116"/>
    </source>
</evidence>
<dbReference type="PROSITE" id="PS00503">
    <property type="entry name" value="PECTINESTERASE_2"/>
    <property type="match status" value="1"/>
</dbReference>
<evidence type="ECO:0000313" key="12">
    <source>
        <dbReference type="EnsemblPlants" id="TraesCS4A02G338100.1"/>
    </source>
</evidence>
<organism evidence="12">
    <name type="scientific">Triticum aestivum</name>
    <name type="common">Wheat</name>
    <dbReference type="NCBI Taxonomy" id="4565"/>
    <lineage>
        <taxon>Eukaryota</taxon>
        <taxon>Viridiplantae</taxon>
        <taxon>Streptophyta</taxon>
        <taxon>Embryophyta</taxon>
        <taxon>Tracheophyta</taxon>
        <taxon>Spermatophyta</taxon>
        <taxon>Magnoliopsida</taxon>
        <taxon>Liliopsida</taxon>
        <taxon>Poales</taxon>
        <taxon>Poaceae</taxon>
        <taxon>BOP clade</taxon>
        <taxon>Pooideae</taxon>
        <taxon>Triticodae</taxon>
        <taxon>Triticeae</taxon>
        <taxon>Triticinae</taxon>
        <taxon>Triticum</taxon>
    </lineage>
</organism>
<dbReference type="OrthoDB" id="2019149at2759"/>
<evidence type="ECO:0000256" key="2">
    <source>
        <dbReference type="ARBA" id="ARBA00008891"/>
    </source>
</evidence>
<dbReference type="Gramene" id="TraesCS4A02G338100.1">
    <property type="protein sequence ID" value="TraesCS4A02G338100.1"/>
    <property type="gene ID" value="TraesCS4A02G338100"/>
</dbReference>
<evidence type="ECO:0000256" key="6">
    <source>
        <dbReference type="ARBA" id="ARBA00023180"/>
    </source>
</evidence>
<dbReference type="Gramene" id="TraesROB_scaffold_210464_01G000100.1">
    <property type="protein sequence ID" value="TraesROB_scaffold_210464_01G000100.1"/>
    <property type="gene ID" value="TraesROB_scaffold_210464_01G000100"/>
</dbReference>
<feature type="active site" evidence="9">
    <location>
        <position position="202"/>
    </location>
</feature>
<dbReference type="Gramene" id="TraesCS4A03G0836100.1">
    <property type="protein sequence ID" value="TraesCS4A03G0836100.1.CDS"/>
    <property type="gene ID" value="TraesCS4A03G0836100"/>
</dbReference>
<dbReference type="SUPFAM" id="SSF51126">
    <property type="entry name" value="Pectin lyase-like"/>
    <property type="match status" value="1"/>
</dbReference>